<protein>
    <recommendedName>
        <fullName evidence="12">Magnesium transport protein CorA</fullName>
    </recommendedName>
</protein>
<accession>A0A841Q8N0</accession>
<keyword evidence="5 12" id="KW-0812">Transmembrane</keyword>
<sequence>MIKIVAINKHGKIISNATLQGLRDKDIAWYWVDFSSPTRNEIEMLDQHFGFHPLSIEDCINKLQRPKLDYYDSYTFFVTHSVNEVELSKEEVNFFLGENFLVSFHLLHSSHVDEVWDRFIATANHEIWNPPIILYHLIDKFVDYYFPIIYKLEDDLNQIENNTRNLSMEEMLDQLFEIRHSFLKLRHTVLPMRDLIYRMINSNHLDGIKQNEKYFSDIHDHLLKLTEMIEASRELTSDIRDNYLSLNSHQTNKVIKVLTVITTIFMPLTFIAGIYGMNFENMPELKWDYGYFFILLMMSVIGFGMFFWFKRKGWFK</sequence>
<dbReference type="PANTHER" id="PTHR46494:SF1">
    <property type="entry name" value="CORA FAMILY METAL ION TRANSPORTER (EUROFUNG)"/>
    <property type="match status" value="1"/>
</dbReference>
<keyword evidence="9 12" id="KW-0472">Membrane</keyword>
<evidence type="ECO:0000256" key="12">
    <source>
        <dbReference type="RuleBase" id="RU362010"/>
    </source>
</evidence>
<dbReference type="SUPFAM" id="SSF144083">
    <property type="entry name" value="Magnesium transport protein CorA, transmembrane region"/>
    <property type="match status" value="1"/>
</dbReference>
<dbReference type="GO" id="GO:0005886">
    <property type="term" value="C:plasma membrane"/>
    <property type="evidence" value="ECO:0007669"/>
    <property type="project" value="UniProtKB-SubCell"/>
</dbReference>
<dbReference type="GO" id="GO:0000287">
    <property type="term" value="F:magnesium ion binding"/>
    <property type="evidence" value="ECO:0007669"/>
    <property type="project" value="TreeGrafter"/>
</dbReference>
<keyword evidence="3 12" id="KW-0813">Transport</keyword>
<organism evidence="13 14">
    <name type="scientific">Salirhabdus euzebyi</name>
    <dbReference type="NCBI Taxonomy" id="394506"/>
    <lineage>
        <taxon>Bacteria</taxon>
        <taxon>Bacillati</taxon>
        <taxon>Bacillota</taxon>
        <taxon>Bacilli</taxon>
        <taxon>Bacillales</taxon>
        <taxon>Bacillaceae</taxon>
        <taxon>Salirhabdus</taxon>
    </lineage>
</organism>
<dbReference type="Gene3D" id="3.30.460.20">
    <property type="entry name" value="CorA soluble domain-like"/>
    <property type="match status" value="1"/>
</dbReference>
<dbReference type="FunFam" id="1.20.58.340:FF:000004">
    <property type="entry name" value="Magnesium transport protein CorA"/>
    <property type="match status" value="1"/>
</dbReference>
<keyword evidence="7 12" id="KW-1133">Transmembrane helix</keyword>
<feature type="transmembrane region" description="Helical" evidence="12">
    <location>
        <begin position="289"/>
        <end position="309"/>
    </location>
</feature>
<evidence type="ECO:0000313" key="13">
    <source>
        <dbReference type="EMBL" id="MBB6454632.1"/>
    </source>
</evidence>
<dbReference type="Gene3D" id="1.20.58.340">
    <property type="entry name" value="Magnesium transport protein CorA, transmembrane region"/>
    <property type="match status" value="2"/>
</dbReference>
<comment type="caution">
    <text evidence="13">The sequence shown here is derived from an EMBL/GenBank/DDBJ whole genome shotgun (WGS) entry which is preliminary data.</text>
</comment>
<evidence type="ECO:0000256" key="11">
    <source>
        <dbReference type="ARBA" id="ARBA00045497"/>
    </source>
</evidence>
<dbReference type="SUPFAM" id="SSF143865">
    <property type="entry name" value="CorA soluble domain-like"/>
    <property type="match status" value="1"/>
</dbReference>
<dbReference type="InterPro" id="IPR045863">
    <property type="entry name" value="CorA_TM1_TM2"/>
</dbReference>
<evidence type="ECO:0000256" key="10">
    <source>
        <dbReference type="ARBA" id="ARBA00034269"/>
    </source>
</evidence>
<keyword evidence="8 12" id="KW-0406">Ion transport</keyword>
<comment type="catalytic activity">
    <reaction evidence="10">
        <text>Mg(2+)(in) = Mg(2+)(out)</text>
        <dbReference type="Rhea" id="RHEA:29827"/>
        <dbReference type="ChEBI" id="CHEBI:18420"/>
    </reaction>
</comment>
<dbReference type="RefSeq" id="WP_174497135.1">
    <property type="nucleotide sequence ID" value="NZ_CADDWK010000012.1"/>
</dbReference>
<dbReference type="InterPro" id="IPR002523">
    <property type="entry name" value="MgTranspt_CorA/ZnTranspt_ZntB"/>
</dbReference>
<dbReference type="Proteomes" id="UP000581688">
    <property type="component" value="Unassembled WGS sequence"/>
</dbReference>
<evidence type="ECO:0000256" key="8">
    <source>
        <dbReference type="ARBA" id="ARBA00023065"/>
    </source>
</evidence>
<evidence type="ECO:0000256" key="4">
    <source>
        <dbReference type="ARBA" id="ARBA00022475"/>
    </source>
</evidence>
<dbReference type="GO" id="GO:0015087">
    <property type="term" value="F:cobalt ion transmembrane transporter activity"/>
    <property type="evidence" value="ECO:0007669"/>
    <property type="project" value="UniProtKB-UniRule"/>
</dbReference>
<evidence type="ECO:0000256" key="6">
    <source>
        <dbReference type="ARBA" id="ARBA00022842"/>
    </source>
</evidence>
<evidence type="ECO:0000256" key="3">
    <source>
        <dbReference type="ARBA" id="ARBA00022448"/>
    </source>
</evidence>
<dbReference type="GO" id="GO:0050897">
    <property type="term" value="F:cobalt ion binding"/>
    <property type="evidence" value="ECO:0007669"/>
    <property type="project" value="TreeGrafter"/>
</dbReference>
<name>A0A841Q8N0_9BACI</name>
<dbReference type="InterPro" id="IPR045861">
    <property type="entry name" value="CorA_cytoplasmic_dom"/>
</dbReference>
<evidence type="ECO:0000256" key="5">
    <source>
        <dbReference type="ARBA" id="ARBA00022692"/>
    </source>
</evidence>
<gene>
    <name evidence="12" type="primary">corA</name>
    <name evidence="13" type="ORF">HNQ94_003121</name>
</gene>
<evidence type="ECO:0000256" key="2">
    <source>
        <dbReference type="ARBA" id="ARBA00009765"/>
    </source>
</evidence>
<evidence type="ECO:0000256" key="1">
    <source>
        <dbReference type="ARBA" id="ARBA00004651"/>
    </source>
</evidence>
<dbReference type="InterPro" id="IPR004488">
    <property type="entry name" value="Mg/Co-transport_prot_CorA"/>
</dbReference>
<dbReference type="CDD" id="cd12831">
    <property type="entry name" value="TmCorA-like_u2"/>
    <property type="match status" value="1"/>
</dbReference>
<dbReference type="Pfam" id="PF01544">
    <property type="entry name" value="CorA"/>
    <property type="match status" value="1"/>
</dbReference>
<dbReference type="AlphaFoldDB" id="A0A841Q8N0"/>
<dbReference type="NCBIfam" id="TIGR00383">
    <property type="entry name" value="corA"/>
    <property type="match status" value="1"/>
</dbReference>
<comment type="function">
    <text evidence="11">Mediates influx of magnesium ions. Alternates between open and closed states. Activated by low cytoplasmic Mg(2+) levels. Inactive when cytoplasmic Mg(2+) levels are high.</text>
</comment>
<evidence type="ECO:0000313" key="14">
    <source>
        <dbReference type="Proteomes" id="UP000581688"/>
    </source>
</evidence>
<dbReference type="PANTHER" id="PTHR46494">
    <property type="entry name" value="CORA FAMILY METAL ION TRANSPORTER (EUROFUNG)"/>
    <property type="match status" value="1"/>
</dbReference>
<comment type="similarity">
    <text evidence="2 12">Belongs to the CorA metal ion transporter (MIT) (TC 1.A.35) family.</text>
</comment>
<evidence type="ECO:0000256" key="7">
    <source>
        <dbReference type="ARBA" id="ARBA00022989"/>
    </source>
</evidence>
<dbReference type="GO" id="GO:0015095">
    <property type="term" value="F:magnesium ion transmembrane transporter activity"/>
    <property type="evidence" value="ECO:0007669"/>
    <property type="project" value="UniProtKB-UniRule"/>
</dbReference>
<keyword evidence="14" id="KW-1185">Reference proteome</keyword>
<evidence type="ECO:0000256" key="9">
    <source>
        <dbReference type="ARBA" id="ARBA00023136"/>
    </source>
</evidence>
<feature type="transmembrane region" description="Helical" evidence="12">
    <location>
        <begin position="254"/>
        <end position="277"/>
    </location>
</feature>
<dbReference type="EMBL" id="JACHGH010000011">
    <property type="protein sequence ID" value="MBB6454632.1"/>
    <property type="molecule type" value="Genomic_DNA"/>
</dbReference>
<reference evidence="13 14" key="1">
    <citation type="submission" date="2020-08" db="EMBL/GenBank/DDBJ databases">
        <title>Genomic Encyclopedia of Type Strains, Phase IV (KMG-IV): sequencing the most valuable type-strain genomes for metagenomic binning, comparative biology and taxonomic classification.</title>
        <authorList>
            <person name="Goeker M."/>
        </authorList>
    </citation>
    <scope>NUCLEOTIDE SEQUENCE [LARGE SCALE GENOMIC DNA]</scope>
    <source>
        <strain evidence="13 14">DSM 19612</strain>
    </source>
</reference>
<comment type="subcellular location">
    <subcellularLocation>
        <location evidence="1">Cell membrane</location>
        <topology evidence="1">Multi-pass membrane protein</topology>
    </subcellularLocation>
    <subcellularLocation>
        <location evidence="12">Membrane</location>
        <topology evidence="12">Multi-pass membrane protein</topology>
    </subcellularLocation>
</comment>
<keyword evidence="4 12" id="KW-1003">Cell membrane</keyword>
<proteinExistence type="inferred from homology"/>
<keyword evidence="6 12" id="KW-0460">Magnesium</keyword>